<dbReference type="GO" id="GO:0016301">
    <property type="term" value="F:kinase activity"/>
    <property type="evidence" value="ECO:0007669"/>
    <property type="project" value="UniProtKB-KW"/>
</dbReference>
<evidence type="ECO:0000259" key="13">
    <source>
        <dbReference type="PROSITE" id="PS00794"/>
    </source>
</evidence>
<keyword evidence="15" id="KW-1185">Reference proteome</keyword>
<keyword evidence="5 14" id="KW-0808">Transferase</keyword>
<evidence type="ECO:0000256" key="12">
    <source>
        <dbReference type="ARBA" id="ARBA00033413"/>
    </source>
</evidence>
<dbReference type="InterPro" id="IPR000550">
    <property type="entry name" value="Hppk"/>
</dbReference>
<comment type="function">
    <text evidence="10">Catalyzes the transfer of pyrophosphate from adenosine triphosphate (ATP) to 6-hydroxymethyl-7,8-dihydropterin, an enzymatic step in folate biosynthesis pathway.</text>
</comment>
<evidence type="ECO:0000256" key="8">
    <source>
        <dbReference type="ARBA" id="ARBA00022840"/>
    </source>
</evidence>
<dbReference type="UniPathway" id="UPA00077">
    <property type="reaction ID" value="UER00155"/>
</dbReference>
<evidence type="ECO:0000256" key="1">
    <source>
        <dbReference type="ARBA" id="ARBA00005051"/>
    </source>
</evidence>
<protein>
    <recommendedName>
        <fullName evidence="4">2-amino-4-hydroxy-6-hydroxymethyldihydropteridine pyrophosphokinase</fullName>
        <ecNumber evidence="3">2.7.6.3</ecNumber>
    </recommendedName>
    <alternativeName>
        <fullName evidence="11">6-hydroxymethyl-7,8-dihydropterin pyrophosphokinase</fullName>
    </alternativeName>
    <alternativeName>
        <fullName evidence="12">7,8-dihydro-6-hydroxymethylpterin-pyrophosphokinase</fullName>
    </alternativeName>
</protein>
<accession>A0A437J6Q0</accession>
<keyword evidence="9" id="KW-0289">Folate biosynthesis</keyword>
<evidence type="ECO:0000256" key="9">
    <source>
        <dbReference type="ARBA" id="ARBA00022909"/>
    </source>
</evidence>
<feature type="domain" description="7,8-dihydro-6-hydroxymethylpterin-pyrophosphokinase" evidence="13">
    <location>
        <begin position="98"/>
        <end position="109"/>
    </location>
</feature>
<reference evidence="14 15" key="1">
    <citation type="submission" date="2019-01" db="EMBL/GenBank/DDBJ databases">
        <authorList>
            <person name="Chen W.-M."/>
        </authorList>
    </citation>
    <scope>NUCLEOTIDE SEQUENCE [LARGE SCALE GENOMIC DNA]</scope>
    <source>
        <strain evidence="14 15">TLA-22</strain>
    </source>
</reference>
<dbReference type="SUPFAM" id="SSF55083">
    <property type="entry name" value="6-hydroxymethyl-7,8-dihydropterin pyrophosphokinase, HPPK"/>
    <property type="match status" value="1"/>
</dbReference>
<dbReference type="EMBL" id="RZUL01000003">
    <property type="protein sequence ID" value="RVT40845.1"/>
    <property type="molecule type" value="Genomic_DNA"/>
</dbReference>
<dbReference type="EC" id="2.7.6.3" evidence="3"/>
<keyword evidence="8" id="KW-0067">ATP-binding</keyword>
<evidence type="ECO:0000313" key="14">
    <source>
        <dbReference type="EMBL" id="RVT40845.1"/>
    </source>
</evidence>
<dbReference type="GO" id="GO:0046656">
    <property type="term" value="P:folic acid biosynthetic process"/>
    <property type="evidence" value="ECO:0007669"/>
    <property type="project" value="UniProtKB-KW"/>
</dbReference>
<dbReference type="PROSITE" id="PS00794">
    <property type="entry name" value="HPPK"/>
    <property type="match status" value="1"/>
</dbReference>
<name>A0A437J6Q0_9SPHN</name>
<evidence type="ECO:0000256" key="3">
    <source>
        <dbReference type="ARBA" id="ARBA00013253"/>
    </source>
</evidence>
<evidence type="ECO:0000256" key="4">
    <source>
        <dbReference type="ARBA" id="ARBA00016218"/>
    </source>
</evidence>
<dbReference type="RefSeq" id="WP_127690842.1">
    <property type="nucleotide sequence ID" value="NZ_RZUL01000003.1"/>
</dbReference>
<evidence type="ECO:0000256" key="5">
    <source>
        <dbReference type="ARBA" id="ARBA00022679"/>
    </source>
</evidence>
<evidence type="ECO:0000256" key="2">
    <source>
        <dbReference type="ARBA" id="ARBA00005810"/>
    </source>
</evidence>
<evidence type="ECO:0000256" key="7">
    <source>
        <dbReference type="ARBA" id="ARBA00022777"/>
    </source>
</evidence>
<dbReference type="GO" id="GO:0005524">
    <property type="term" value="F:ATP binding"/>
    <property type="evidence" value="ECO:0007669"/>
    <property type="project" value="UniProtKB-KW"/>
</dbReference>
<sequence length="174" mass="19365">MTNASEQTFTYVVAIGSNRPLSARLHPTALVDAAIDALDSPPLHLLARSHTIRSAPLGPSRRHYANAVAIVASSLPPPALLDRLQAIERNHGRRRRQRWGARTLDLDIILWSGGIWTDPRLTVPHPAFRMRDFVLAPLAMLAPQWRDPGTGRTVAQLRRRLIARKPVDPRANPL</sequence>
<comment type="pathway">
    <text evidence="1">Cofactor biosynthesis; tetrahydrofolate biosynthesis; 2-amino-4-hydroxy-6-hydroxymethyl-7,8-dihydropteridine diphosphate from 7,8-dihydroneopterin triphosphate: step 4/4.</text>
</comment>
<dbReference type="GO" id="GO:0003848">
    <property type="term" value="F:2-amino-4-hydroxy-6-hydroxymethyldihydropteridine diphosphokinase activity"/>
    <property type="evidence" value="ECO:0007669"/>
    <property type="project" value="UniProtKB-EC"/>
</dbReference>
<dbReference type="NCBIfam" id="TIGR01498">
    <property type="entry name" value="folK"/>
    <property type="match status" value="1"/>
</dbReference>
<dbReference type="Pfam" id="PF01288">
    <property type="entry name" value="HPPK"/>
    <property type="match status" value="1"/>
</dbReference>
<dbReference type="AlphaFoldDB" id="A0A437J6Q0"/>
<dbReference type="PANTHER" id="PTHR43071">
    <property type="entry name" value="2-AMINO-4-HYDROXY-6-HYDROXYMETHYLDIHYDROPTERIDINE PYROPHOSPHOKINASE"/>
    <property type="match status" value="1"/>
</dbReference>
<keyword evidence="6" id="KW-0547">Nucleotide-binding</keyword>
<evidence type="ECO:0000256" key="6">
    <source>
        <dbReference type="ARBA" id="ARBA00022741"/>
    </source>
</evidence>
<dbReference type="PANTHER" id="PTHR43071:SF1">
    <property type="entry name" value="2-AMINO-4-HYDROXY-6-HYDROXYMETHYLDIHYDROPTERIDINE PYROPHOSPHOKINASE"/>
    <property type="match status" value="1"/>
</dbReference>
<evidence type="ECO:0000256" key="10">
    <source>
        <dbReference type="ARBA" id="ARBA00029409"/>
    </source>
</evidence>
<proteinExistence type="inferred from homology"/>
<gene>
    <name evidence="14" type="primary">folK</name>
    <name evidence="14" type="ORF">ENE74_10230</name>
</gene>
<dbReference type="CDD" id="cd00483">
    <property type="entry name" value="HPPK"/>
    <property type="match status" value="1"/>
</dbReference>
<dbReference type="Proteomes" id="UP000282977">
    <property type="component" value="Unassembled WGS sequence"/>
</dbReference>
<comment type="similarity">
    <text evidence="2">Belongs to the HPPK family.</text>
</comment>
<dbReference type="OrthoDB" id="9808041at2"/>
<dbReference type="GO" id="GO:0046654">
    <property type="term" value="P:tetrahydrofolate biosynthetic process"/>
    <property type="evidence" value="ECO:0007669"/>
    <property type="project" value="UniProtKB-UniPathway"/>
</dbReference>
<dbReference type="InterPro" id="IPR035907">
    <property type="entry name" value="Hppk_sf"/>
</dbReference>
<dbReference type="Gene3D" id="3.30.70.560">
    <property type="entry name" value="7,8-Dihydro-6-hydroxymethylpterin-pyrophosphokinase HPPK"/>
    <property type="match status" value="1"/>
</dbReference>
<evidence type="ECO:0000313" key="15">
    <source>
        <dbReference type="Proteomes" id="UP000282977"/>
    </source>
</evidence>
<evidence type="ECO:0000256" key="11">
    <source>
        <dbReference type="ARBA" id="ARBA00029766"/>
    </source>
</evidence>
<keyword evidence="7 14" id="KW-0418">Kinase</keyword>
<comment type="caution">
    <text evidence="14">The sequence shown here is derived from an EMBL/GenBank/DDBJ whole genome shotgun (WGS) entry which is preliminary data.</text>
</comment>
<organism evidence="14 15">
    <name type="scientific">Sphingobium algorifonticola</name>
    <dbReference type="NCBI Taxonomy" id="2008318"/>
    <lineage>
        <taxon>Bacteria</taxon>
        <taxon>Pseudomonadati</taxon>
        <taxon>Pseudomonadota</taxon>
        <taxon>Alphaproteobacteria</taxon>
        <taxon>Sphingomonadales</taxon>
        <taxon>Sphingomonadaceae</taxon>
        <taxon>Sphingobium</taxon>
    </lineage>
</organism>